<evidence type="ECO:0000313" key="4">
    <source>
        <dbReference type="Proteomes" id="UP001644719"/>
    </source>
</evidence>
<dbReference type="InterPro" id="IPR000014">
    <property type="entry name" value="PAS"/>
</dbReference>
<sequence>MEKSVKDNPEYKMKRQGMIIGLVCLAVMVFLTIFLMSRYRQRTEKIFTELMEESLLSTHSEALTEMENFLAGSTGADKVEEAWEALNEDEGNVLHYVCNSDGKILAGDMRIFDIEYTVATVLHSQHVKDNSISQVEKSLKKLTYGAPHIFTELEKTDIYLVASKLEGRDCILFSEYRSAKMKNYKAVLINGNRMIIFTLLGCALIMLLFTVRFYMKQQKKVMKGQARYDILSEFSDTVLFEYDCLEKTLVFTPNITTLFGLKEIGPIRPFDNDTDFTMVHPDDVAKVKALLSSIGDNSDEIDDFVIRFKDKNDNYRWVRWMGRLIRGRLGTPQAFLGKISDVQDEMTREQDLREKASVDGLTGALNRKAAEQKINTLMQDKECKGYLLMLDIDDFKTVNDTMGHAIGDLALITLVKLLKEHFRREDIVGRLGGDEFIVFMTNTELASAVEAKGAEILDILAKSETTPHFTVSIGAAAYPAAGNDYESLYLAADNAMYASKKSGKNRIYVDNGQQKKE</sequence>
<dbReference type="InterPro" id="IPR013655">
    <property type="entry name" value="PAS_fold_3"/>
</dbReference>
<dbReference type="NCBIfam" id="TIGR00254">
    <property type="entry name" value="GGDEF"/>
    <property type="match status" value="1"/>
</dbReference>
<dbReference type="SMART" id="SM00267">
    <property type="entry name" value="GGDEF"/>
    <property type="match status" value="1"/>
</dbReference>
<gene>
    <name evidence="3" type="ORF">G5B17_14590</name>
</gene>
<keyword evidence="1" id="KW-1133">Transmembrane helix</keyword>
<evidence type="ECO:0000256" key="1">
    <source>
        <dbReference type="SAM" id="Phobius"/>
    </source>
</evidence>
<dbReference type="InterPro" id="IPR050469">
    <property type="entry name" value="Diguanylate_Cyclase"/>
</dbReference>
<dbReference type="PANTHER" id="PTHR45138">
    <property type="entry name" value="REGULATORY COMPONENTS OF SENSORY TRANSDUCTION SYSTEM"/>
    <property type="match status" value="1"/>
</dbReference>
<keyword evidence="1" id="KW-0812">Transmembrane</keyword>
<feature type="domain" description="GGDEF" evidence="2">
    <location>
        <begin position="383"/>
        <end position="512"/>
    </location>
</feature>
<dbReference type="InterPro" id="IPR000160">
    <property type="entry name" value="GGDEF_dom"/>
</dbReference>
<dbReference type="SUPFAM" id="SSF55785">
    <property type="entry name" value="PYP-like sensor domain (PAS domain)"/>
    <property type="match status" value="1"/>
</dbReference>
<dbReference type="InterPro" id="IPR035965">
    <property type="entry name" value="PAS-like_dom_sf"/>
</dbReference>
<feature type="transmembrane region" description="Helical" evidence="1">
    <location>
        <begin position="194"/>
        <end position="215"/>
    </location>
</feature>
<dbReference type="InterPro" id="IPR043128">
    <property type="entry name" value="Rev_trsase/Diguanyl_cyclase"/>
</dbReference>
<dbReference type="InterPro" id="IPR029787">
    <property type="entry name" value="Nucleotide_cyclase"/>
</dbReference>
<dbReference type="Gene3D" id="3.30.70.270">
    <property type="match status" value="1"/>
</dbReference>
<dbReference type="Gene3D" id="3.30.450.20">
    <property type="entry name" value="PAS domain"/>
    <property type="match status" value="1"/>
</dbReference>
<name>A0ABX2HBB2_9FIRM</name>
<protein>
    <submittedName>
        <fullName evidence="3">Sensor domain-containing diguanylate cyclase</fullName>
    </submittedName>
</protein>
<evidence type="ECO:0000313" key="3">
    <source>
        <dbReference type="EMBL" id="NSG86605.1"/>
    </source>
</evidence>
<comment type="caution">
    <text evidence="3">The sequence shown here is derived from an EMBL/GenBank/DDBJ whole genome shotgun (WGS) entry which is preliminary data.</text>
</comment>
<organism evidence="3 4">
    <name type="scientific">Blautia faecis</name>
    <dbReference type="NCBI Taxonomy" id="871665"/>
    <lineage>
        <taxon>Bacteria</taxon>
        <taxon>Bacillati</taxon>
        <taxon>Bacillota</taxon>
        <taxon>Clostridia</taxon>
        <taxon>Lachnospirales</taxon>
        <taxon>Lachnospiraceae</taxon>
        <taxon>Blautia</taxon>
    </lineage>
</organism>
<reference evidence="3 4" key="1">
    <citation type="journal article" date="2020" name="Cell Host Microbe">
        <title>Functional and Genomic Variation between Human-Derived Isolates of Lachnospiraceae Reveals Inter- and Intra-Species Diversity.</title>
        <authorList>
            <person name="Sorbara M.T."/>
            <person name="Littmann E.R."/>
            <person name="Fontana E."/>
            <person name="Moody T.U."/>
            <person name="Kohout C.E."/>
            <person name="Gjonbalaj M."/>
            <person name="Eaton V."/>
            <person name="Seok R."/>
            <person name="Leiner I.M."/>
            <person name="Pamer E.G."/>
        </authorList>
    </citation>
    <scope>NUCLEOTIDE SEQUENCE [LARGE SCALE GENOMIC DNA]</scope>
    <source>
        <strain evidence="3 4">MSK.17.74</strain>
    </source>
</reference>
<dbReference type="Pfam" id="PF00990">
    <property type="entry name" value="GGDEF"/>
    <property type="match status" value="1"/>
</dbReference>
<dbReference type="EMBL" id="JAAITS010000044">
    <property type="protein sequence ID" value="NSG86605.1"/>
    <property type="molecule type" value="Genomic_DNA"/>
</dbReference>
<accession>A0ABX2HBB2</accession>
<dbReference type="Pfam" id="PF08447">
    <property type="entry name" value="PAS_3"/>
    <property type="match status" value="1"/>
</dbReference>
<dbReference type="CDD" id="cd00130">
    <property type="entry name" value="PAS"/>
    <property type="match status" value="1"/>
</dbReference>
<feature type="transmembrane region" description="Helical" evidence="1">
    <location>
        <begin position="17"/>
        <end position="36"/>
    </location>
</feature>
<dbReference type="Proteomes" id="UP001644719">
    <property type="component" value="Unassembled WGS sequence"/>
</dbReference>
<dbReference type="CDD" id="cd01949">
    <property type="entry name" value="GGDEF"/>
    <property type="match status" value="1"/>
</dbReference>
<dbReference type="SUPFAM" id="SSF55073">
    <property type="entry name" value="Nucleotide cyclase"/>
    <property type="match status" value="1"/>
</dbReference>
<keyword evidence="4" id="KW-1185">Reference proteome</keyword>
<dbReference type="PANTHER" id="PTHR45138:SF9">
    <property type="entry name" value="DIGUANYLATE CYCLASE DGCM-RELATED"/>
    <property type="match status" value="1"/>
</dbReference>
<dbReference type="RefSeq" id="WP_173736091.1">
    <property type="nucleotide sequence ID" value="NZ_JAAIPU010000024.1"/>
</dbReference>
<evidence type="ECO:0000259" key="2">
    <source>
        <dbReference type="PROSITE" id="PS50887"/>
    </source>
</evidence>
<proteinExistence type="predicted"/>
<dbReference type="PROSITE" id="PS50887">
    <property type="entry name" value="GGDEF"/>
    <property type="match status" value="1"/>
</dbReference>
<keyword evidence="1" id="KW-0472">Membrane</keyword>